<dbReference type="AlphaFoldDB" id="A0AB34FEW6"/>
<sequence>MQPPRKRRRAEPSTGTLPSPPASTFTENDADGVSKVAEFEEWALKNVLLKRTMVDGVATFQLQFDWNLCITHCGLKAKNPQKAQRGANRSTVQRRNSGAQGKFTSDEDDSIICLKEELQLPWTEIHRRHTEQYPGRSKGSLQHQQMAQNAAALTLNEWIKGGQHDVL</sequence>
<evidence type="ECO:0000256" key="1">
    <source>
        <dbReference type="SAM" id="MobiDB-lite"/>
    </source>
</evidence>
<dbReference type="Proteomes" id="UP001163105">
    <property type="component" value="Unassembled WGS sequence"/>
</dbReference>
<feature type="region of interest" description="Disordered" evidence="1">
    <location>
        <begin position="1"/>
        <end position="28"/>
    </location>
</feature>
<feature type="region of interest" description="Disordered" evidence="1">
    <location>
        <begin position="79"/>
        <end position="104"/>
    </location>
</feature>
<keyword evidence="3" id="KW-1185">Reference proteome</keyword>
<dbReference type="EMBL" id="JAQHRD010000009">
    <property type="protein sequence ID" value="KAJ6437994.1"/>
    <property type="molecule type" value="Genomic_DNA"/>
</dbReference>
<evidence type="ECO:0000313" key="2">
    <source>
        <dbReference type="EMBL" id="KAJ6437994.1"/>
    </source>
</evidence>
<protein>
    <submittedName>
        <fullName evidence="2">Peptidase family C78</fullName>
    </submittedName>
</protein>
<feature type="compositionally biased region" description="Polar residues" evidence="1">
    <location>
        <begin position="87"/>
        <end position="103"/>
    </location>
</feature>
<organism evidence="2 3">
    <name type="scientific">Purpureocillium lavendulum</name>
    <dbReference type="NCBI Taxonomy" id="1247861"/>
    <lineage>
        <taxon>Eukaryota</taxon>
        <taxon>Fungi</taxon>
        <taxon>Dikarya</taxon>
        <taxon>Ascomycota</taxon>
        <taxon>Pezizomycotina</taxon>
        <taxon>Sordariomycetes</taxon>
        <taxon>Hypocreomycetidae</taxon>
        <taxon>Hypocreales</taxon>
        <taxon>Ophiocordycipitaceae</taxon>
        <taxon>Purpureocillium</taxon>
    </lineage>
</organism>
<evidence type="ECO:0000313" key="3">
    <source>
        <dbReference type="Proteomes" id="UP001163105"/>
    </source>
</evidence>
<feature type="compositionally biased region" description="Polar residues" evidence="1">
    <location>
        <begin position="13"/>
        <end position="27"/>
    </location>
</feature>
<proteinExistence type="predicted"/>
<name>A0AB34FEW6_9HYPO</name>
<reference evidence="2" key="1">
    <citation type="submission" date="2023-01" db="EMBL/GenBank/DDBJ databases">
        <title>The growth and conidiation of Purpureocillium lavendulum are regulated by nitrogen source and histone H3K14 acetylation.</title>
        <authorList>
            <person name="Tang P."/>
            <person name="Han J."/>
            <person name="Zhang C."/>
            <person name="Tang P."/>
            <person name="Qi F."/>
            <person name="Zhang K."/>
            <person name="Liang L."/>
        </authorList>
    </citation>
    <scope>NUCLEOTIDE SEQUENCE</scope>
    <source>
        <strain evidence="2">YMF1.00683</strain>
    </source>
</reference>
<gene>
    <name evidence="2" type="ORF">O9K51_09416</name>
</gene>
<accession>A0AB34FEW6</accession>
<comment type="caution">
    <text evidence="2">The sequence shown here is derived from an EMBL/GenBank/DDBJ whole genome shotgun (WGS) entry which is preliminary data.</text>
</comment>